<keyword evidence="7 15" id="KW-0479">Metal-binding</keyword>
<sequence length="612" mass="66829">MEWTRVALVALLLLVTLGSSRAKVEEENPEFWRSKAKQTLQSVLDRKLNTNVAKNIMLFLGDGMGITTYTAARILKGQLQNQTGEETVMTMDTFPHVGLAKTYSVDFQIPDSAATATAYLCGVKTNLNTVGVSAAVRNGVCMTQKGNEVTSIMKWAKDAGKSVGIVTTTRVQHATPAATYAHSASRKWYSDADMPDMAKKDNCTDIASQLIKNIDIDVIIGGGRKYMTPRGTKDPEYPGKISSWGTRRDGRNLIQEWQSMKAGKVAHYVWNKTDFDAVDPEATDYLMALFEPEDLRYEVERDPSMDPSIVETTEKAIRILQKNPKGFFLLVEGGRIDQAHHAGRAYMALHEAVAFDDAIAKGLNLTKEEETLTIVTADHSHPLTLNGFPFRGQSILGKSPLWGTDFLPYTTLMYGNGPGHKIINGKRPDIRNVTTKDKDYVQLSAAPLDSTTHSGEDVAVLARGPMAHLFSGVQEQNYIAHAMGYAACVGADMRHCQGSLDLRSPQLTWVALRDESRQQEKAVNNLAERQKLGRAYEVLRSGETERQLGMAQLCSHTLCCATGFLRGTPAPLADSTAAGLPVALGHRVNAMNGGAERASVGFGSFAAAWGVL</sequence>
<accession>A0AAV9RD33</accession>
<evidence type="ECO:0000313" key="19">
    <source>
        <dbReference type="EMBL" id="KAK5606527.1"/>
    </source>
</evidence>
<evidence type="ECO:0000256" key="7">
    <source>
        <dbReference type="ARBA" id="ARBA00022723"/>
    </source>
</evidence>
<dbReference type="InterPro" id="IPR017850">
    <property type="entry name" value="Alkaline_phosphatase_core_sf"/>
</dbReference>
<evidence type="ECO:0000256" key="6">
    <source>
        <dbReference type="ARBA" id="ARBA00022622"/>
    </source>
</evidence>
<dbReference type="CDD" id="cd16012">
    <property type="entry name" value="ALP"/>
    <property type="match status" value="1"/>
</dbReference>
<comment type="subcellular location">
    <subcellularLocation>
        <location evidence="1">Cell membrane</location>
        <topology evidence="1">Lipid-anchor</topology>
        <topology evidence="1">GPI-anchor</topology>
    </subcellularLocation>
</comment>
<evidence type="ECO:0000256" key="1">
    <source>
        <dbReference type="ARBA" id="ARBA00004609"/>
    </source>
</evidence>
<comment type="catalytic activity">
    <reaction evidence="17">
        <text>a phosphate monoester + H2O = an alcohol + phosphate</text>
        <dbReference type="Rhea" id="RHEA:15017"/>
        <dbReference type="ChEBI" id="CHEBI:15377"/>
        <dbReference type="ChEBI" id="CHEBI:30879"/>
        <dbReference type="ChEBI" id="CHEBI:43474"/>
        <dbReference type="ChEBI" id="CHEBI:67140"/>
        <dbReference type="EC" id="3.1.3.1"/>
    </reaction>
</comment>
<dbReference type="InterPro" id="IPR001952">
    <property type="entry name" value="Alkaline_phosphatase"/>
</dbReference>
<keyword evidence="5" id="KW-1003">Cell membrane</keyword>
<dbReference type="Gene3D" id="3.40.720.10">
    <property type="entry name" value="Alkaline Phosphatase, subunit A"/>
    <property type="match status" value="1"/>
</dbReference>
<organism evidence="19 20">
    <name type="scientific">Crenichthys baileyi</name>
    <name type="common">White River springfish</name>
    <dbReference type="NCBI Taxonomy" id="28760"/>
    <lineage>
        <taxon>Eukaryota</taxon>
        <taxon>Metazoa</taxon>
        <taxon>Chordata</taxon>
        <taxon>Craniata</taxon>
        <taxon>Vertebrata</taxon>
        <taxon>Euteleostomi</taxon>
        <taxon>Actinopterygii</taxon>
        <taxon>Neopterygii</taxon>
        <taxon>Teleostei</taxon>
        <taxon>Neoteleostei</taxon>
        <taxon>Acanthomorphata</taxon>
        <taxon>Ovalentaria</taxon>
        <taxon>Atherinomorphae</taxon>
        <taxon>Cyprinodontiformes</taxon>
        <taxon>Goodeidae</taxon>
        <taxon>Crenichthys</taxon>
    </lineage>
</organism>
<comment type="similarity">
    <text evidence="2 16">Belongs to the alkaline phosphatase family.</text>
</comment>
<gene>
    <name evidence="19" type="ORF">CRENBAI_019482</name>
</gene>
<reference evidence="19 20" key="1">
    <citation type="submission" date="2021-06" db="EMBL/GenBank/DDBJ databases">
        <authorList>
            <person name="Palmer J.M."/>
        </authorList>
    </citation>
    <scope>NUCLEOTIDE SEQUENCE [LARGE SCALE GENOMIC DNA]</scope>
    <source>
        <strain evidence="19 20">MEX-2019</strain>
        <tissue evidence="19">Muscle</tissue>
    </source>
</reference>
<dbReference type="FunFam" id="3.40.720.10:FF:000008">
    <property type="entry name" value="Alkaline phosphatase"/>
    <property type="match status" value="1"/>
</dbReference>
<evidence type="ECO:0000256" key="14">
    <source>
        <dbReference type="PIRSR" id="PIRSR601952-1"/>
    </source>
</evidence>
<keyword evidence="9 15" id="KW-0862">Zinc</keyword>
<dbReference type="GO" id="GO:0005886">
    <property type="term" value="C:plasma membrane"/>
    <property type="evidence" value="ECO:0007669"/>
    <property type="project" value="UniProtKB-SubCell"/>
</dbReference>
<keyword evidence="20" id="KW-1185">Reference proteome</keyword>
<evidence type="ECO:0000256" key="13">
    <source>
        <dbReference type="ARBA" id="ARBA00023288"/>
    </source>
</evidence>
<evidence type="ECO:0000256" key="12">
    <source>
        <dbReference type="ARBA" id="ARBA00023180"/>
    </source>
</evidence>
<dbReference type="Pfam" id="PF00245">
    <property type="entry name" value="Alk_phosphatase"/>
    <property type="match status" value="1"/>
</dbReference>
<evidence type="ECO:0000256" key="9">
    <source>
        <dbReference type="ARBA" id="ARBA00022833"/>
    </source>
</evidence>
<evidence type="ECO:0000256" key="3">
    <source>
        <dbReference type="ARBA" id="ARBA00011738"/>
    </source>
</evidence>
<keyword evidence="12" id="KW-0325">Glycoprotein</keyword>
<dbReference type="GO" id="GO:0098552">
    <property type="term" value="C:side of membrane"/>
    <property type="evidence" value="ECO:0007669"/>
    <property type="project" value="UniProtKB-KW"/>
</dbReference>
<comment type="caution">
    <text evidence="19">The sequence shown here is derived from an EMBL/GenBank/DDBJ whole genome shotgun (WGS) entry which is preliminary data.</text>
</comment>
<keyword evidence="18" id="KW-0732">Signal</keyword>
<evidence type="ECO:0000256" key="16">
    <source>
        <dbReference type="RuleBase" id="RU003946"/>
    </source>
</evidence>
<evidence type="ECO:0000256" key="10">
    <source>
        <dbReference type="ARBA" id="ARBA00022842"/>
    </source>
</evidence>
<keyword evidence="10 15" id="KW-0460">Magnesium</keyword>
<dbReference type="EC" id="3.1.3.1" evidence="4 17"/>
<evidence type="ECO:0000256" key="2">
    <source>
        <dbReference type="ARBA" id="ARBA00005984"/>
    </source>
</evidence>
<dbReference type="InterPro" id="IPR018299">
    <property type="entry name" value="Alkaline_phosphatase_AS"/>
</dbReference>
<feature type="signal peptide" evidence="18">
    <location>
        <begin position="1"/>
        <end position="22"/>
    </location>
</feature>
<feature type="binding site" evidence="15">
    <location>
        <position position="379"/>
    </location>
    <ligand>
        <name>Zn(2+)</name>
        <dbReference type="ChEBI" id="CHEBI:29105"/>
        <label>2</label>
    </ligand>
</feature>
<keyword evidence="11" id="KW-0472">Membrane</keyword>
<dbReference type="SUPFAM" id="SSF53649">
    <property type="entry name" value="Alkaline phosphatase-like"/>
    <property type="match status" value="1"/>
</dbReference>
<feature type="binding site" evidence="15">
    <location>
        <position position="62"/>
    </location>
    <ligand>
        <name>Mg(2+)</name>
        <dbReference type="ChEBI" id="CHEBI:18420"/>
    </ligand>
</feature>
<dbReference type="SMART" id="SM00098">
    <property type="entry name" value="alkPPc"/>
    <property type="match status" value="1"/>
</dbReference>
<name>A0AAV9RD33_9TELE</name>
<evidence type="ECO:0000256" key="5">
    <source>
        <dbReference type="ARBA" id="ARBA00022475"/>
    </source>
</evidence>
<dbReference type="PROSITE" id="PS00123">
    <property type="entry name" value="ALKALINE_PHOSPHATASE"/>
    <property type="match status" value="1"/>
</dbReference>
<dbReference type="GO" id="GO:0046872">
    <property type="term" value="F:metal ion binding"/>
    <property type="evidence" value="ECO:0007669"/>
    <property type="project" value="UniProtKB-KW"/>
</dbReference>
<feature type="binding site" evidence="15">
    <location>
        <position position="62"/>
    </location>
    <ligand>
        <name>Zn(2+)</name>
        <dbReference type="ChEBI" id="CHEBI:29105"/>
        <label>2</label>
    </ligand>
</feature>
<evidence type="ECO:0000256" key="11">
    <source>
        <dbReference type="ARBA" id="ARBA00023136"/>
    </source>
</evidence>
<evidence type="ECO:0000256" key="18">
    <source>
        <dbReference type="SAM" id="SignalP"/>
    </source>
</evidence>
<proteinExistence type="inferred from homology"/>
<feature type="binding site" evidence="15">
    <location>
        <position position="453"/>
    </location>
    <ligand>
        <name>Zn(2+)</name>
        <dbReference type="ChEBI" id="CHEBI:29105"/>
        <label>2</label>
    </ligand>
</feature>
<keyword evidence="8 17" id="KW-0378">Hydrolase</keyword>
<feature type="binding site" evidence="15">
    <location>
        <position position="175"/>
    </location>
    <ligand>
        <name>Mg(2+)</name>
        <dbReference type="ChEBI" id="CHEBI:18420"/>
    </ligand>
</feature>
<keyword evidence="13" id="KW-0449">Lipoprotein</keyword>
<feature type="binding site" evidence="15">
    <location>
        <position position="332"/>
    </location>
    <ligand>
        <name>Mg(2+)</name>
        <dbReference type="ChEBI" id="CHEBI:18420"/>
    </ligand>
</feature>
<dbReference type="PRINTS" id="PR00113">
    <property type="entry name" value="ALKPHPHTASE"/>
</dbReference>
<dbReference type="PANTHER" id="PTHR11596:SF76">
    <property type="entry name" value="ALKALINE PHOSPHATASE"/>
    <property type="match status" value="1"/>
</dbReference>
<dbReference type="Proteomes" id="UP001311232">
    <property type="component" value="Unassembled WGS sequence"/>
</dbReference>
<evidence type="ECO:0000313" key="20">
    <source>
        <dbReference type="Proteomes" id="UP001311232"/>
    </source>
</evidence>
<feature type="binding site" evidence="15">
    <location>
        <position position="173"/>
    </location>
    <ligand>
        <name>Mg(2+)</name>
        <dbReference type="ChEBI" id="CHEBI:18420"/>
    </ligand>
</feature>
<dbReference type="GO" id="GO:0004035">
    <property type="term" value="F:alkaline phosphatase activity"/>
    <property type="evidence" value="ECO:0007669"/>
    <property type="project" value="UniProtKB-EC"/>
</dbReference>
<comment type="cofactor">
    <cofactor evidence="15">
        <name>Mg(2+)</name>
        <dbReference type="ChEBI" id="CHEBI:18420"/>
    </cofactor>
    <text evidence="15">Binds 1 Mg(2+) ion.</text>
</comment>
<feature type="binding site" evidence="15">
    <location>
        <position position="337"/>
    </location>
    <ligand>
        <name>Zn(2+)</name>
        <dbReference type="ChEBI" id="CHEBI:29105"/>
        <label>2</label>
    </ligand>
</feature>
<protein>
    <recommendedName>
        <fullName evidence="4 17">Alkaline phosphatase</fullName>
        <ecNumber evidence="4 17">3.1.3.1</ecNumber>
    </recommendedName>
</protein>
<keyword evidence="6" id="KW-0336">GPI-anchor</keyword>
<dbReference type="AlphaFoldDB" id="A0AAV9RD33"/>
<dbReference type="PANTHER" id="PTHR11596">
    <property type="entry name" value="ALKALINE PHOSPHATASE"/>
    <property type="match status" value="1"/>
</dbReference>
<evidence type="ECO:0000256" key="17">
    <source>
        <dbReference type="RuleBase" id="RU003947"/>
    </source>
</evidence>
<evidence type="ECO:0000256" key="4">
    <source>
        <dbReference type="ARBA" id="ARBA00012647"/>
    </source>
</evidence>
<comment type="cofactor">
    <cofactor evidence="15">
        <name>Zn(2+)</name>
        <dbReference type="ChEBI" id="CHEBI:29105"/>
    </cofactor>
    <text evidence="15">Binds 2 Zn(2+) ions.</text>
</comment>
<feature type="active site" description="Phosphoserine intermediate" evidence="14">
    <location>
        <position position="112"/>
    </location>
</feature>
<evidence type="ECO:0000256" key="15">
    <source>
        <dbReference type="PIRSR" id="PIRSR601952-2"/>
    </source>
</evidence>
<dbReference type="EMBL" id="JAHHUM010002066">
    <property type="protein sequence ID" value="KAK5606527.1"/>
    <property type="molecule type" value="Genomic_DNA"/>
</dbReference>
<comment type="subunit">
    <text evidence="3">Homodimer.</text>
</comment>
<feature type="binding site" evidence="15">
    <location>
        <position position="341"/>
    </location>
    <ligand>
        <name>Zn(2+)</name>
        <dbReference type="ChEBI" id="CHEBI:29105"/>
        <label>2</label>
    </ligand>
</feature>
<feature type="binding site" evidence="15">
    <location>
        <position position="378"/>
    </location>
    <ligand>
        <name>Zn(2+)</name>
        <dbReference type="ChEBI" id="CHEBI:29105"/>
        <label>2</label>
    </ligand>
</feature>
<evidence type="ECO:0000256" key="8">
    <source>
        <dbReference type="ARBA" id="ARBA00022801"/>
    </source>
</evidence>
<feature type="chain" id="PRO_5043384544" description="Alkaline phosphatase" evidence="18">
    <location>
        <begin position="23"/>
        <end position="612"/>
    </location>
</feature>